<dbReference type="SUPFAM" id="SSF103657">
    <property type="entry name" value="BAR/IMD domain-like"/>
    <property type="match status" value="1"/>
</dbReference>
<feature type="non-terminal residue" evidence="5">
    <location>
        <position position="939"/>
    </location>
</feature>
<feature type="region of interest" description="Disordered" evidence="2">
    <location>
        <begin position="398"/>
        <end position="456"/>
    </location>
</feature>
<protein>
    <submittedName>
        <fullName evidence="5">Uncharacterized protein</fullName>
    </submittedName>
</protein>
<feature type="compositionally biased region" description="Acidic residues" evidence="2">
    <location>
        <begin position="587"/>
        <end position="599"/>
    </location>
</feature>
<organism evidence="5 6">
    <name type="scientific">Oryza meyeriana var. granulata</name>
    <dbReference type="NCBI Taxonomy" id="110450"/>
    <lineage>
        <taxon>Eukaryota</taxon>
        <taxon>Viridiplantae</taxon>
        <taxon>Streptophyta</taxon>
        <taxon>Embryophyta</taxon>
        <taxon>Tracheophyta</taxon>
        <taxon>Spermatophyta</taxon>
        <taxon>Magnoliopsida</taxon>
        <taxon>Liliopsida</taxon>
        <taxon>Poales</taxon>
        <taxon>Poaceae</taxon>
        <taxon>BOP clade</taxon>
        <taxon>Oryzoideae</taxon>
        <taxon>Oryzeae</taxon>
        <taxon>Oryzinae</taxon>
        <taxon>Oryza</taxon>
        <taxon>Oryza meyeriana</taxon>
    </lineage>
</organism>
<dbReference type="Gene3D" id="3.30.420.10">
    <property type="entry name" value="Ribonuclease H-like superfamily/Ribonuclease H"/>
    <property type="match status" value="1"/>
</dbReference>
<dbReference type="Pfam" id="PF24964">
    <property type="entry name" value="DUF7769"/>
    <property type="match status" value="1"/>
</dbReference>
<keyword evidence="1" id="KW-0175">Coiled coil</keyword>
<dbReference type="InterPro" id="IPR037488">
    <property type="entry name" value="At2g33490-like"/>
</dbReference>
<dbReference type="Proteomes" id="UP000479710">
    <property type="component" value="Unassembled WGS sequence"/>
</dbReference>
<feature type="compositionally biased region" description="Low complexity" evidence="2">
    <location>
        <begin position="441"/>
        <end position="455"/>
    </location>
</feature>
<dbReference type="InterPro" id="IPR036397">
    <property type="entry name" value="RNaseH_sf"/>
</dbReference>
<evidence type="ECO:0000259" key="4">
    <source>
        <dbReference type="Pfam" id="PF24964"/>
    </source>
</evidence>
<dbReference type="CDD" id="cd07307">
    <property type="entry name" value="BAR"/>
    <property type="match status" value="1"/>
</dbReference>
<feature type="domain" description="DUF7769" evidence="4">
    <location>
        <begin position="712"/>
        <end position="766"/>
    </location>
</feature>
<proteinExistence type="predicted"/>
<feature type="compositionally biased region" description="Acidic residues" evidence="2">
    <location>
        <begin position="691"/>
        <end position="702"/>
    </location>
</feature>
<feature type="region of interest" description="Disordered" evidence="2">
    <location>
        <begin position="494"/>
        <end position="529"/>
    </location>
</feature>
<evidence type="ECO:0000313" key="5">
    <source>
        <dbReference type="EMBL" id="KAF0934826.1"/>
    </source>
</evidence>
<dbReference type="GO" id="GO:0005737">
    <property type="term" value="C:cytoplasm"/>
    <property type="evidence" value="ECO:0007669"/>
    <property type="project" value="InterPro"/>
</dbReference>
<dbReference type="InterPro" id="IPR004148">
    <property type="entry name" value="BAR_dom"/>
</dbReference>
<feature type="domain" description="BAR" evidence="3">
    <location>
        <begin position="37"/>
        <end position="201"/>
    </location>
</feature>
<dbReference type="OrthoDB" id="1925034at2759"/>
<dbReference type="PANTHER" id="PTHR34119">
    <property type="entry name" value="HYDROXYPROLINE-RICH GLYCOPROTEIN-LIKE"/>
    <property type="match status" value="1"/>
</dbReference>
<feature type="region of interest" description="Disordered" evidence="2">
    <location>
        <begin position="253"/>
        <end position="284"/>
    </location>
</feature>
<name>A0A6G1FD11_9ORYZ</name>
<dbReference type="PANTHER" id="PTHR34119:SF22">
    <property type="entry name" value="OS02G0515200 PROTEIN"/>
    <property type="match status" value="1"/>
</dbReference>
<feature type="compositionally biased region" description="Low complexity" evidence="2">
    <location>
        <begin position="509"/>
        <end position="526"/>
    </location>
</feature>
<gene>
    <name evidence="5" type="ORF">E2562_028831</name>
</gene>
<comment type="caution">
    <text evidence="5">The sequence shown here is derived from an EMBL/GenBank/DDBJ whole genome shotgun (WGS) entry which is preliminary data.</text>
</comment>
<evidence type="ECO:0000313" key="6">
    <source>
        <dbReference type="Proteomes" id="UP000479710"/>
    </source>
</evidence>
<evidence type="ECO:0000256" key="2">
    <source>
        <dbReference type="SAM" id="MobiDB-lite"/>
    </source>
</evidence>
<feature type="region of interest" description="Disordered" evidence="2">
    <location>
        <begin position="691"/>
        <end position="712"/>
    </location>
</feature>
<accession>A0A6G1FD11</accession>
<feature type="compositionally biased region" description="Low complexity" evidence="2">
    <location>
        <begin position="557"/>
        <end position="569"/>
    </location>
</feature>
<evidence type="ECO:0000256" key="1">
    <source>
        <dbReference type="SAM" id="Coils"/>
    </source>
</evidence>
<feature type="region of interest" description="Disordered" evidence="2">
    <location>
        <begin position="549"/>
        <end position="612"/>
    </location>
</feature>
<dbReference type="Pfam" id="PF03114">
    <property type="entry name" value="BAR"/>
    <property type="match status" value="1"/>
</dbReference>
<keyword evidence="6" id="KW-1185">Reference proteome</keyword>
<dbReference type="InterPro" id="IPR027267">
    <property type="entry name" value="AH/BAR_dom_sf"/>
</dbReference>
<feature type="compositionally biased region" description="Basic and acidic residues" evidence="2">
    <location>
        <begin position="272"/>
        <end position="284"/>
    </location>
</feature>
<dbReference type="Gene3D" id="1.20.1270.60">
    <property type="entry name" value="Arfaptin homology (AH) domain/BAR domain"/>
    <property type="match status" value="1"/>
</dbReference>
<feature type="region of interest" description="Disordered" evidence="2">
    <location>
        <begin position="322"/>
        <end position="354"/>
    </location>
</feature>
<sequence>MGVEQRGVSEDVEEMRNCYDGFISAAAATTNGVYEFAEALEELGSCLLAKAALNDDDDDSGRMLMMLGKAQYELQKSADRYRTNIIHTITTPSESLLKELQTLEEMKQQCDMKREAYETMRASYSDKGGSRHSKVESVSTEQLEASFVEYQEDSALFTFRLKSLKQGQFHSLLTQAARHHAAQLSFFRKGLKCLEALEPRVKAIAEKHHIDYHFSGLEDDGSDNDGYSTYDSCSDDGELSFDYEINDRDQDFLTSRGSMDLDKNDLTTSPKPVKENKQEQEKQEEAEIVFPQLKPGFATHSAPLFAGNLPDQTDRLRQMRPSSTRLSYKLPTPVGDDNPKPSGSHRPHHSAQFFETKPRATANLWHSSPLMKDYKIPMHTAATKQSSSTDDLKKLKRESWSGPIPIKAGSGKPFSQADHRPSSTMAYPGAMPAKPHIRHASSSSVSPKVSQKMSPLPTTPLKISELHLLPLPPANVDPIRPSGLVGYSGPLVSKRQAPPAPPAYVSPTASRMASPLPRPPAALARSYSIPSNSQRTPIITVNKLLEARHSREGSDASSPPLTPLSLSDLCHQPAAKATADSTRRKEEEEDEGALPELNEEQAKQEDGSPAVHPFDLNLEAIEEQEQMHSDNGRQGMGQNLHVNANGNEEQQEIQSDADDALQYELEGLEDDLQDYGVYTDIVSIVFDVEELPDSDEENDDANANEPNKSRELTNIERQGIYELLLAKSKNGKLERDTTGVVAEVFNVNIRTVQRIWKRAKLCTAQGVQVNVESRKRFNCGRKKVEIDLSLVAAIPYRQRSNIRSLADSLGVAKTTLHRLFKEGQLRRHSNSLKPYLKDKNKTERLWWCVSMLDHRTLPNDPKFIEMENFIHIDEKWFNATKKERTFYLSPDEPEPYRTMQNKNAIDKVMFLSAVARPRYDDEGNCVFDGKIGIWPFIRK</sequence>
<dbReference type="GO" id="GO:0003676">
    <property type="term" value="F:nucleic acid binding"/>
    <property type="evidence" value="ECO:0007669"/>
    <property type="project" value="InterPro"/>
</dbReference>
<dbReference type="EMBL" id="SPHZ02000001">
    <property type="protein sequence ID" value="KAF0934826.1"/>
    <property type="molecule type" value="Genomic_DNA"/>
</dbReference>
<dbReference type="AlphaFoldDB" id="A0A6G1FD11"/>
<feature type="coiled-coil region" evidence="1">
    <location>
        <begin position="93"/>
        <end position="123"/>
    </location>
</feature>
<dbReference type="InterPro" id="IPR056671">
    <property type="entry name" value="DUF7769"/>
</dbReference>
<evidence type="ECO:0000259" key="3">
    <source>
        <dbReference type="Pfam" id="PF03114"/>
    </source>
</evidence>
<reference evidence="5 6" key="1">
    <citation type="submission" date="2019-11" db="EMBL/GenBank/DDBJ databases">
        <title>Whole genome sequence of Oryza granulata.</title>
        <authorList>
            <person name="Li W."/>
        </authorList>
    </citation>
    <scope>NUCLEOTIDE SEQUENCE [LARGE SCALE GENOMIC DNA]</scope>
    <source>
        <strain evidence="6">cv. Menghai</strain>
        <tissue evidence="5">Leaf</tissue>
    </source>
</reference>